<accession>A0AAW0AKQ6</accession>
<proteinExistence type="predicted"/>
<evidence type="ECO:0000313" key="2">
    <source>
        <dbReference type="Proteomes" id="UP001362999"/>
    </source>
</evidence>
<sequence>MPIHGTDDTRQEVLSPAAPEKIRTEWDIYLLFSLHKSIAVLVNKSRLQPVGDVYTIQPNCLDLEQSLLESQELQPVSSVDKTINFLDQKCLGTLTAFVVQGGMMVTSGHAALNERKEDIEIGKFVNNTLVVFGWEAAPDGTKPNSFNKDQVFEIAEVLVLKREKPDYCIFRTTTPIDVMRFPPLDLLPSDNLTVFTKGDAIITAGCPDGLPMKVAEGKIKSYALNAAQQPWQYLASVFRGCSGSPIFSVKDGSISPFVIGMVEAGEKDFQAVNEQVQVVKLTGDVDGESQEEATRMEAIRWALDRQASVTITIICERPARNRTPPTLVVSFKGKQLGSIVFKGNASPQGFITVSTATLMELNIAPIEITTLNLRLELPENPDKTNTATEIKLNSVVLRIANPDSEKSTEFIQKGRRALRNTITVNPTPLQFPAQILTG</sequence>
<dbReference type="SUPFAM" id="SSF50494">
    <property type="entry name" value="Trypsin-like serine proteases"/>
    <property type="match status" value="1"/>
</dbReference>
<dbReference type="InterPro" id="IPR043504">
    <property type="entry name" value="Peptidase_S1_PA_chymotrypsin"/>
</dbReference>
<name>A0AAW0AKQ6_9AGAR</name>
<organism evidence="1 2">
    <name type="scientific">Favolaschia claudopus</name>
    <dbReference type="NCBI Taxonomy" id="2862362"/>
    <lineage>
        <taxon>Eukaryota</taxon>
        <taxon>Fungi</taxon>
        <taxon>Dikarya</taxon>
        <taxon>Basidiomycota</taxon>
        <taxon>Agaricomycotina</taxon>
        <taxon>Agaricomycetes</taxon>
        <taxon>Agaricomycetidae</taxon>
        <taxon>Agaricales</taxon>
        <taxon>Marasmiineae</taxon>
        <taxon>Mycenaceae</taxon>
        <taxon>Favolaschia</taxon>
    </lineage>
</organism>
<dbReference type="Gene3D" id="2.40.10.10">
    <property type="entry name" value="Trypsin-like serine proteases"/>
    <property type="match status" value="1"/>
</dbReference>
<gene>
    <name evidence="1" type="ORF">R3P38DRAFT_3206215</name>
</gene>
<comment type="caution">
    <text evidence="1">The sequence shown here is derived from an EMBL/GenBank/DDBJ whole genome shotgun (WGS) entry which is preliminary data.</text>
</comment>
<evidence type="ECO:0008006" key="3">
    <source>
        <dbReference type="Google" id="ProtNLM"/>
    </source>
</evidence>
<dbReference type="Pfam" id="PF13365">
    <property type="entry name" value="Trypsin_2"/>
    <property type="match status" value="1"/>
</dbReference>
<keyword evidence="2" id="KW-1185">Reference proteome</keyword>
<dbReference type="Proteomes" id="UP001362999">
    <property type="component" value="Unassembled WGS sequence"/>
</dbReference>
<dbReference type="InterPro" id="IPR009003">
    <property type="entry name" value="Peptidase_S1_PA"/>
</dbReference>
<dbReference type="AlphaFoldDB" id="A0AAW0AKQ6"/>
<protein>
    <recommendedName>
        <fullName evidence="3">Serine protease</fullName>
    </recommendedName>
</protein>
<dbReference type="EMBL" id="JAWWNJ010000058">
    <property type="protein sequence ID" value="KAK7013655.1"/>
    <property type="molecule type" value="Genomic_DNA"/>
</dbReference>
<evidence type="ECO:0000313" key="1">
    <source>
        <dbReference type="EMBL" id="KAK7013655.1"/>
    </source>
</evidence>
<reference evidence="1 2" key="1">
    <citation type="journal article" date="2024" name="J Genomics">
        <title>Draft genome sequencing and assembly of Favolaschia claudopus CIRM-BRFM 2984 isolated from oak limbs.</title>
        <authorList>
            <person name="Navarro D."/>
            <person name="Drula E."/>
            <person name="Chaduli D."/>
            <person name="Cazenave R."/>
            <person name="Ahrendt S."/>
            <person name="Wang J."/>
            <person name="Lipzen A."/>
            <person name="Daum C."/>
            <person name="Barry K."/>
            <person name="Grigoriev I.V."/>
            <person name="Favel A."/>
            <person name="Rosso M.N."/>
            <person name="Martin F."/>
        </authorList>
    </citation>
    <scope>NUCLEOTIDE SEQUENCE [LARGE SCALE GENOMIC DNA]</scope>
    <source>
        <strain evidence="1 2">CIRM-BRFM 2984</strain>
    </source>
</reference>